<dbReference type="InterPro" id="IPR048020">
    <property type="entry name" value="Transpos_IS3"/>
</dbReference>
<proteinExistence type="predicted"/>
<dbReference type="OrthoDB" id="9815231at2"/>
<dbReference type="PROSITE" id="PS50994">
    <property type="entry name" value="INTEGRASE"/>
    <property type="match status" value="1"/>
</dbReference>
<dbReference type="Gene3D" id="3.30.420.10">
    <property type="entry name" value="Ribonuclease H-like superfamily/Ribonuclease H"/>
    <property type="match status" value="1"/>
</dbReference>
<protein>
    <submittedName>
        <fullName evidence="2">IS3 family transposase</fullName>
    </submittedName>
</protein>
<dbReference type="InterPro" id="IPR050900">
    <property type="entry name" value="Transposase_IS3/IS150/IS904"/>
</dbReference>
<sequence length="238" mass="28106">MIGQRSGTKEKSHFKIKWICQCFGISRQAFYKKMNLCKKQKSDNQKLVKMVVDKRAEINQATLGRKLYQLLKQDMNRHNIKMGRDNFFGFLRAHTLLVAKQRNFTRTTNSNHLFRKFKNLVQNKVPDQPEELWVSDITYLRLNGKNAYLALVTDAYSKKIMGYHLATNMKASLSIEALKMALKNRKYPNRKLIHHSDRGLHYCWPEYVKILQENDILISMTEQYDPYENAIAERMNKP</sequence>
<evidence type="ECO:0000259" key="1">
    <source>
        <dbReference type="PROSITE" id="PS50994"/>
    </source>
</evidence>
<dbReference type="AlphaFoldDB" id="A0A2S0RHZ2"/>
<dbReference type="EMBL" id="CP028811">
    <property type="protein sequence ID" value="AWA31159.1"/>
    <property type="molecule type" value="Genomic_DNA"/>
</dbReference>
<name>A0A2S0RHZ2_9FLAO</name>
<organism evidence="2 3">
    <name type="scientific">Flavobacterium magnum</name>
    <dbReference type="NCBI Taxonomy" id="2162713"/>
    <lineage>
        <taxon>Bacteria</taxon>
        <taxon>Pseudomonadati</taxon>
        <taxon>Bacteroidota</taxon>
        <taxon>Flavobacteriia</taxon>
        <taxon>Flavobacteriales</taxon>
        <taxon>Flavobacteriaceae</taxon>
        <taxon>Flavobacterium</taxon>
    </lineage>
</organism>
<dbReference type="NCBIfam" id="NF033516">
    <property type="entry name" value="transpos_IS3"/>
    <property type="match status" value="1"/>
</dbReference>
<dbReference type="PANTHER" id="PTHR46889:SF5">
    <property type="entry name" value="INTEGRASE PROTEIN"/>
    <property type="match status" value="1"/>
</dbReference>
<accession>A0A2S0RHZ2</accession>
<gene>
    <name evidence="2" type="ORF">HYN48_14240</name>
</gene>
<evidence type="ECO:0000313" key="2">
    <source>
        <dbReference type="EMBL" id="AWA31159.1"/>
    </source>
</evidence>
<dbReference type="GO" id="GO:0015074">
    <property type="term" value="P:DNA integration"/>
    <property type="evidence" value="ECO:0007669"/>
    <property type="project" value="InterPro"/>
</dbReference>
<dbReference type="GO" id="GO:0003676">
    <property type="term" value="F:nucleic acid binding"/>
    <property type="evidence" value="ECO:0007669"/>
    <property type="project" value="InterPro"/>
</dbReference>
<dbReference type="PANTHER" id="PTHR46889">
    <property type="entry name" value="TRANSPOSASE INSF FOR INSERTION SEQUENCE IS3B-RELATED"/>
    <property type="match status" value="1"/>
</dbReference>
<dbReference type="Pfam" id="PF00665">
    <property type="entry name" value="rve"/>
    <property type="match status" value="1"/>
</dbReference>
<dbReference type="Proteomes" id="UP000244193">
    <property type="component" value="Chromosome"/>
</dbReference>
<dbReference type="KEGG" id="fmg:HYN48_14240"/>
<feature type="domain" description="Integrase catalytic" evidence="1">
    <location>
        <begin position="125"/>
        <end position="238"/>
    </location>
</feature>
<dbReference type="InterPro" id="IPR001584">
    <property type="entry name" value="Integrase_cat-core"/>
</dbReference>
<keyword evidence="3" id="KW-1185">Reference proteome</keyword>
<dbReference type="SUPFAM" id="SSF53098">
    <property type="entry name" value="Ribonuclease H-like"/>
    <property type="match status" value="1"/>
</dbReference>
<dbReference type="InterPro" id="IPR012337">
    <property type="entry name" value="RNaseH-like_sf"/>
</dbReference>
<dbReference type="InterPro" id="IPR036397">
    <property type="entry name" value="RNaseH_sf"/>
</dbReference>
<evidence type="ECO:0000313" key="3">
    <source>
        <dbReference type="Proteomes" id="UP000244193"/>
    </source>
</evidence>
<reference evidence="2 3" key="1">
    <citation type="submission" date="2018-04" db="EMBL/GenBank/DDBJ databases">
        <title>Genome sequencing of Flavobacterium sp. HYN0048.</title>
        <authorList>
            <person name="Yi H."/>
            <person name="Baek C."/>
        </authorList>
    </citation>
    <scope>NUCLEOTIDE SEQUENCE [LARGE SCALE GENOMIC DNA]</scope>
    <source>
        <strain evidence="2 3">HYN0048</strain>
    </source>
</reference>